<reference evidence="1 2" key="1">
    <citation type="submission" date="2020-08" db="EMBL/GenBank/DDBJ databases">
        <title>Genomic Encyclopedia of Type Strains, Phase IV (KMG-IV): sequencing the most valuable type-strain genomes for metagenomic binning, comparative biology and taxonomic classification.</title>
        <authorList>
            <person name="Goeker M."/>
        </authorList>
    </citation>
    <scope>NUCLEOTIDE SEQUENCE [LARGE SCALE GENOMIC DNA]</scope>
    <source>
        <strain evidence="1 2">DSM 21769</strain>
    </source>
</reference>
<keyword evidence="2" id="KW-1185">Reference proteome</keyword>
<dbReference type="Proteomes" id="UP000568839">
    <property type="component" value="Unassembled WGS sequence"/>
</dbReference>
<protein>
    <submittedName>
        <fullName evidence="1">Uncharacterized protein</fullName>
    </submittedName>
</protein>
<proteinExistence type="predicted"/>
<accession>A0A841PKF7</accession>
<comment type="caution">
    <text evidence="1">The sequence shown here is derived from an EMBL/GenBank/DDBJ whole genome shotgun (WGS) entry which is preliminary data.</text>
</comment>
<sequence>MTNSHDHFNQLCSDPIIRHQHQQAFHCPECLPASKYDDRFGSPHDCPEILPTHRFSSPTTELSTEEFEKLKACIHEINDLLLTLGVREDETHVQLRMRLQQLHKQFVRITVKCEGEKIKFLGGLKKAGRDFVHLNTLDENILIPNKRICSIDHEPNHDQHGHEPELINIDRCFRRDLVLRFGEVVSGDPSLINLFFGISLSLFLVSFIGCDIQVSINEEEDTGKEDEKQKDRVIESEEHQIQQKRIMGCLIESEESAIQVKWGNEIQRIQFEDICFIKL</sequence>
<dbReference type="AlphaFoldDB" id="A0A841PKF7"/>
<evidence type="ECO:0000313" key="1">
    <source>
        <dbReference type="EMBL" id="MBB6449219.1"/>
    </source>
</evidence>
<name>A0A841PKF7_9BACL</name>
<evidence type="ECO:0000313" key="2">
    <source>
        <dbReference type="Proteomes" id="UP000568839"/>
    </source>
</evidence>
<dbReference type="RefSeq" id="WP_184403120.1">
    <property type="nucleotide sequence ID" value="NZ_JACHHJ010000001.1"/>
</dbReference>
<gene>
    <name evidence="1" type="ORF">HNR44_001168</name>
</gene>
<organism evidence="1 2">
    <name type="scientific">Geomicrobium halophilum</name>
    <dbReference type="NCBI Taxonomy" id="549000"/>
    <lineage>
        <taxon>Bacteria</taxon>
        <taxon>Bacillati</taxon>
        <taxon>Bacillota</taxon>
        <taxon>Bacilli</taxon>
        <taxon>Bacillales</taxon>
        <taxon>Geomicrobium</taxon>
    </lineage>
</organism>
<dbReference type="EMBL" id="JACHHJ010000001">
    <property type="protein sequence ID" value="MBB6449219.1"/>
    <property type="molecule type" value="Genomic_DNA"/>
</dbReference>